<dbReference type="SUPFAM" id="SSF141371">
    <property type="entry name" value="PilZ domain-like"/>
    <property type="match status" value="1"/>
</dbReference>
<dbReference type="Pfam" id="PF07238">
    <property type="entry name" value="PilZ"/>
    <property type="match status" value="1"/>
</dbReference>
<feature type="domain" description="PilZ" evidence="2">
    <location>
        <begin position="82"/>
        <end position="166"/>
    </location>
</feature>
<dbReference type="InterPro" id="IPR009875">
    <property type="entry name" value="PilZ_domain"/>
</dbReference>
<feature type="region of interest" description="Disordered" evidence="1">
    <location>
        <begin position="53"/>
        <end position="88"/>
    </location>
</feature>
<evidence type="ECO:0000313" key="4">
    <source>
        <dbReference type="Proteomes" id="UP000244081"/>
    </source>
</evidence>
<organism evidence="3 4">
    <name type="scientific">Breoghania corrubedonensis</name>
    <dbReference type="NCBI Taxonomy" id="665038"/>
    <lineage>
        <taxon>Bacteria</taxon>
        <taxon>Pseudomonadati</taxon>
        <taxon>Pseudomonadota</taxon>
        <taxon>Alphaproteobacteria</taxon>
        <taxon>Hyphomicrobiales</taxon>
        <taxon>Stappiaceae</taxon>
        <taxon>Breoghania</taxon>
    </lineage>
</organism>
<comment type="caution">
    <text evidence="3">The sequence shown here is derived from an EMBL/GenBank/DDBJ whole genome shotgun (WGS) entry which is preliminary data.</text>
</comment>
<dbReference type="OrthoDB" id="7210926at2"/>
<evidence type="ECO:0000313" key="3">
    <source>
        <dbReference type="EMBL" id="PTW57699.1"/>
    </source>
</evidence>
<accession>A0A2T5V1Q4</accession>
<evidence type="ECO:0000256" key="1">
    <source>
        <dbReference type="SAM" id="MobiDB-lite"/>
    </source>
</evidence>
<dbReference type="Gene3D" id="2.40.10.220">
    <property type="entry name" value="predicted glycosyltransferase like domains"/>
    <property type="match status" value="1"/>
</dbReference>
<dbReference type="AlphaFoldDB" id="A0A2T5V1Q4"/>
<protein>
    <submittedName>
        <fullName evidence="3">PilZ domain-containing protein</fullName>
    </submittedName>
</protein>
<dbReference type="Proteomes" id="UP000244081">
    <property type="component" value="Unassembled WGS sequence"/>
</dbReference>
<gene>
    <name evidence="3" type="ORF">C8N35_110178</name>
</gene>
<name>A0A2T5V1Q4_9HYPH</name>
<sequence>MSEPTDSDPEAVSPSRPPRGRRSRPHAHAAEPKGGEKVGEVIDLVAARVTRKGLDDAAQSSARKAGGGAKKTSGTGSGGEARSHPRRATRLRMGKIADLDDRFLSECAIRDLSAGGAKLIVAASVPLPDIIVLFDELEETIVPATVRWRRGNETGVSFDVPPAQLRHFRSRRLRALAYRYYAAKD</sequence>
<dbReference type="GO" id="GO:0035438">
    <property type="term" value="F:cyclic-di-GMP binding"/>
    <property type="evidence" value="ECO:0007669"/>
    <property type="project" value="InterPro"/>
</dbReference>
<feature type="compositionally biased region" description="Gly residues" evidence="1">
    <location>
        <begin position="65"/>
        <end position="79"/>
    </location>
</feature>
<dbReference type="EMBL" id="QAYG01000010">
    <property type="protein sequence ID" value="PTW57699.1"/>
    <property type="molecule type" value="Genomic_DNA"/>
</dbReference>
<feature type="compositionally biased region" description="Basic residues" evidence="1">
    <location>
        <begin position="18"/>
        <end position="27"/>
    </location>
</feature>
<reference evidence="3 4" key="1">
    <citation type="submission" date="2018-04" db="EMBL/GenBank/DDBJ databases">
        <title>Genomic Encyclopedia of Archaeal and Bacterial Type Strains, Phase II (KMG-II): from individual species to whole genera.</title>
        <authorList>
            <person name="Goeker M."/>
        </authorList>
    </citation>
    <scope>NUCLEOTIDE SEQUENCE [LARGE SCALE GENOMIC DNA]</scope>
    <source>
        <strain evidence="3 4">DSM 23382</strain>
    </source>
</reference>
<feature type="region of interest" description="Disordered" evidence="1">
    <location>
        <begin position="1"/>
        <end position="40"/>
    </location>
</feature>
<evidence type="ECO:0000259" key="2">
    <source>
        <dbReference type="Pfam" id="PF07238"/>
    </source>
</evidence>
<feature type="compositionally biased region" description="Basic and acidic residues" evidence="1">
    <location>
        <begin position="28"/>
        <end position="40"/>
    </location>
</feature>
<keyword evidence="4" id="KW-1185">Reference proteome</keyword>
<proteinExistence type="predicted"/>